<dbReference type="RefSeq" id="WP_342158764.1">
    <property type="nucleotide sequence ID" value="NZ_JBCDNA010000001.1"/>
</dbReference>
<dbReference type="Gene3D" id="3.40.50.150">
    <property type="entry name" value="Vaccinia Virus protein VP39"/>
    <property type="match status" value="1"/>
</dbReference>
<dbReference type="GO" id="GO:0032259">
    <property type="term" value="P:methylation"/>
    <property type="evidence" value="ECO:0007669"/>
    <property type="project" value="UniProtKB-KW"/>
</dbReference>
<evidence type="ECO:0000313" key="2">
    <source>
        <dbReference type="Proteomes" id="UP001474120"/>
    </source>
</evidence>
<sequence length="251" mass="29319">MNVLDPFRKLINMLRDSKKNQFLELLKLDDSIASIELSKINLGFFPKSSYSLSPTTLLHVINEIIINDRSQILEIGSGISTLYLAKVIKDNNLDSTLLSLDEDEKWQQVIKENLKKIECEHLVTFKTASLKEGNYGYWYDDKIVSEFLCRKNYQFDLVLVDAPSTTVDKTARDGAIPFLTNNNLLSEEYVIFLDDTFREKEYKISLSWQERLQCKLFNYTVYSILVKGDGFITQPFFQGHKYRVNEYYKRI</sequence>
<dbReference type="EC" id="2.1.1.-" evidence="1"/>
<dbReference type="SUPFAM" id="SSF53335">
    <property type="entry name" value="S-adenosyl-L-methionine-dependent methyltransferases"/>
    <property type="match status" value="1"/>
</dbReference>
<dbReference type="EMBL" id="JBCDNA010000001">
    <property type="protein sequence ID" value="MEL4455026.1"/>
    <property type="molecule type" value="Genomic_DNA"/>
</dbReference>
<evidence type="ECO:0000313" key="1">
    <source>
        <dbReference type="EMBL" id="MEL4455026.1"/>
    </source>
</evidence>
<keyword evidence="1" id="KW-0808">Transferase</keyword>
<dbReference type="Proteomes" id="UP001474120">
    <property type="component" value="Unassembled WGS sequence"/>
</dbReference>
<gene>
    <name evidence="1" type="ORF">AABB81_03910</name>
</gene>
<organism evidence="1 2">
    <name type="scientific">Lutimonas vermicola</name>
    <dbReference type="NCBI Taxonomy" id="414288"/>
    <lineage>
        <taxon>Bacteria</taxon>
        <taxon>Pseudomonadati</taxon>
        <taxon>Bacteroidota</taxon>
        <taxon>Flavobacteriia</taxon>
        <taxon>Flavobacteriales</taxon>
        <taxon>Flavobacteriaceae</taxon>
        <taxon>Lutimonas</taxon>
    </lineage>
</organism>
<dbReference type="InterPro" id="IPR029063">
    <property type="entry name" value="SAM-dependent_MTases_sf"/>
</dbReference>
<keyword evidence="1" id="KW-0489">Methyltransferase</keyword>
<comment type="caution">
    <text evidence="1">The sequence shown here is derived from an EMBL/GenBank/DDBJ whole genome shotgun (WGS) entry which is preliminary data.</text>
</comment>
<protein>
    <submittedName>
        <fullName evidence="1">Class I SAM-dependent methyltransferase</fullName>
        <ecNumber evidence="1">2.1.1.-</ecNumber>
    </submittedName>
</protein>
<accession>A0ABU9KXW4</accession>
<dbReference type="GO" id="GO:0008168">
    <property type="term" value="F:methyltransferase activity"/>
    <property type="evidence" value="ECO:0007669"/>
    <property type="project" value="UniProtKB-KW"/>
</dbReference>
<dbReference type="Pfam" id="PF13578">
    <property type="entry name" value="Methyltransf_24"/>
    <property type="match status" value="1"/>
</dbReference>
<proteinExistence type="predicted"/>
<keyword evidence="2" id="KW-1185">Reference proteome</keyword>
<name>A0ABU9KXW4_9FLAO</name>
<reference evidence="1 2" key="1">
    <citation type="submission" date="2024-04" db="EMBL/GenBank/DDBJ databases">
        <title>whole genome sequencing of Lutimonas vermicola strain IMCC1616.</title>
        <authorList>
            <person name="Bae S.S."/>
        </authorList>
    </citation>
    <scope>NUCLEOTIDE SEQUENCE [LARGE SCALE GENOMIC DNA]</scope>
    <source>
        <strain evidence="1 2">IMCC1616</strain>
    </source>
</reference>